<accession>A0AAC9KCT4</accession>
<dbReference type="EC" id="3.5.1.28" evidence="2"/>
<sequence length="262" mass="29238">MGPDQAGARIVNMPVEPFPLPPIRERPSPNYDARPPATDGTPGAVDMLVLHYTGMTSAAAAIDRLCDPEARVSSHYVVEEDGTVWRLVQEHYRAWHAGISHWQGRSWLNDFSVGIEIVNPGHEWGYRAFPEAQMRSVLALSHAIVWRHSIPPSHIVAHSDIAPDRKQDPGELFDWRWLAQHGIGVWPDATPLEDRPRQQNDPWDFLGRIGYRTDLPLDVVLRAFQRRFLPDRPDGSADAATLTRLATVAHACAIADRAAGHG</sequence>
<organism evidence="7 8">
    <name type="scientific">Granulibacter bethesdensis</name>
    <dbReference type="NCBI Taxonomy" id="364410"/>
    <lineage>
        <taxon>Bacteria</taxon>
        <taxon>Pseudomonadati</taxon>
        <taxon>Pseudomonadota</taxon>
        <taxon>Alphaproteobacteria</taxon>
        <taxon>Acetobacterales</taxon>
        <taxon>Acetobacteraceae</taxon>
        <taxon>Granulibacter</taxon>
    </lineage>
</organism>
<dbReference type="InterPro" id="IPR036365">
    <property type="entry name" value="PGBD-like_sf"/>
</dbReference>
<dbReference type="CDD" id="cd06583">
    <property type="entry name" value="PGRP"/>
    <property type="match status" value="1"/>
</dbReference>
<evidence type="ECO:0000313" key="8">
    <source>
        <dbReference type="Proteomes" id="UP000182373"/>
    </source>
</evidence>
<evidence type="ECO:0000259" key="6">
    <source>
        <dbReference type="SMART" id="SM00644"/>
    </source>
</evidence>
<dbReference type="SMART" id="SM00644">
    <property type="entry name" value="Ami_2"/>
    <property type="match status" value="1"/>
</dbReference>
<dbReference type="AlphaFoldDB" id="A0AAC9KCT4"/>
<dbReference type="GO" id="GO:0008745">
    <property type="term" value="F:N-acetylmuramoyl-L-alanine amidase activity"/>
    <property type="evidence" value="ECO:0007669"/>
    <property type="project" value="UniProtKB-EC"/>
</dbReference>
<evidence type="ECO:0000256" key="3">
    <source>
        <dbReference type="ARBA" id="ARBA00022801"/>
    </source>
</evidence>
<dbReference type="GO" id="GO:0009254">
    <property type="term" value="P:peptidoglycan turnover"/>
    <property type="evidence" value="ECO:0007669"/>
    <property type="project" value="TreeGrafter"/>
</dbReference>
<evidence type="ECO:0000256" key="5">
    <source>
        <dbReference type="SAM" id="MobiDB-lite"/>
    </source>
</evidence>
<dbReference type="InterPro" id="IPR036505">
    <property type="entry name" value="Amidase/PGRP_sf"/>
</dbReference>
<dbReference type="GO" id="GO:0071555">
    <property type="term" value="P:cell wall organization"/>
    <property type="evidence" value="ECO:0007669"/>
    <property type="project" value="UniProtKB-KW"/>
</dbReference>
<feature type="domain" description="N-acetylmuramoyl-L-alanine amidase" evidence="6">
    <location>
        <begin position="31"/>
        <end position="170"/>
    </location>
</feature>
<dbReference type="Gene3D" id="3.40.80.10">
    <property type="entry name" value="Peptidoglycan recognition protein-like"/>
    <property type="match status" value="1"/>
</dbReference>
<keyword evidence="4" id="KW-0961">Cell wall biogenesis/degradation</keyword>
<proteinExistence type="predicted"/>
<dbReference type="GO" id="GO:0019867">
    <property type="term" value="C:outer membrane"/>
    <property type="evidence" value="ECO:0007669"/>
    <property type="project" value="TreeGrafter"/>
</dbReference>
<feature type="region of interest" description="Disordered" evidence="5">
    <location>
        <begin position="18"/>
        <end position="39"/>
    </location>
</feature>
<dbReference type="InterPro" id="IPR051206">
    <property type="entry name" value="NAMLAA_amidase_2"/>
</dbReference>
<evidence type="ECO:0000256" key="4">
    <source>
        <dbReference type="ARBA" id="ARBA00023316"/>
    </source>
</evidence>
<dbReference type="Proteomes" id="UP000182373">
    <property type="component" value="Chromosome"/>
</dbReference>
<keyword evidence="3 7" id="KW-0378">Hydrolase</keyword>
<dbReference type="PANTHER" id="PTHR30417">
    <property type="entry name" value="N-ACETYLMURAMOYL-L-ALANINE AMIDASE AMID"/>
    <property type="match status" value="1"/>
</dbReference>
<dbReference type="SUPFAM" id="SSF55846">
    <property type="entry name" value="N-acetylmuramoyl-L-alanine amidase-like"/>
    <property type="match status" value="1"/>
</dbReference>
<name>A0AAC9KCT4_9PROT</name>
<dbReference type="InterPro" id="IPR002502">
    <property type="entry name" value="Amidase_domain"/>
</dbReference>
<dbReference type="EMBL" id="CP018191">
    <property type="protein sequence ID" value="APH53678.1"/>
    <property type="molecule type" value="Genomic_DNA"/>
</dbReference>
<comment type="catalytic activity">
    <reaction evidence="1">
        <text>Hydrolyzes the link between N-acetylmuramoyl residues and L-amino acid residues in certain cell-wall glycopeptides.</text>
        <dbReference type="EC" id="3.5.1.28"/>
    </reaction>
</comment>
<evidence type="ECO:0000256" key="1">
    <source>
        <dbReference type="ARBA" id="ARBA00001561"/>
    </source>
</evidence>
<dbReference type="SUPFAM" id="SSF47090">
    <property type="entry name" value="PGBD-like"/>
    <property type="match status" value="1"/>
</dbReference>
<dbReference type="Pfam" id="PF01510">
    <property type="entry name" value="Amidase_2"/>
    <property type="match status" value="1"/>
</dbReference>
<evidence type="ECO:0000256" key="2">
    <source>
        <dbReference type="ARBA" id="ARBA00011901"/>
    </source>
</evidence>
<dbReference type="GO" id="GO:0009253">
    <property type="term" value="P:peptidoglycan catabolic process"/>
    <property type="evidence" value="ECO:0007669"/>
    <property type="project" value="InterPro"/>
</dbReference>
<dbReference type="PANTHER" id="PTHR30417:SF1">
    <property type="entry name" value="N-ACETYLMURAMOYL-L-ALANINE AMIDASE AMID"/>
    <property type="match status" value="1"/>
</dbReference>
<reference evidence="8" key="1">
    <citation type="submission" date="2016-11" db="EMBL/GenBank/DDBJ databases">
        <title>Comparative genomic and phenotypic analysis of Granulibacter bethesdensis clinical isolates from patients with chronic granulomatous disease.</title>
        <authorList>
            <person name="Zarember K.A."/>
            <person name="Porcella S.F."/>
            <person name="Chu J."/>
            <person name="Ding L."/>
            <person name="Dahlstrom E."/>
            <person name="Barbian K."/>
            <person name="Martens C."/>
            <person name="Sykora L."/>
            <person name="Kramer S."/>
            <person name="Pettinato A.M."/>
            <person name="Hong H."/>
            <person name="Wald G."/>
            <person name="Berg L.J."/>
            <person name="Rogge L.S."/>
            <person name="Greenberg D.E."/>
            <person name="Falcone E.L."/>
            <person name="Neves J.F."/>
            <person name="Simoes M.J."/>
            <person name="Casal M."/>
            <person name="Rodriguez-Lopez F.C."/>
            <person name="Zelazny A."/>
            <person name="Gallin J.I."/>
            <person name="Holland S.M."/>
        </authorList>
    </citation>
    <scope>NUCLEOTIDE SEQUENCE [LARGE SCALE GENOMIC DNA]</scope>
    <source>
        <strain evidence="8">NIH9.1</strain>
    </source>
</reference>
<gene>
    <name evidence="7" type="ORF">GbCGDNIH9_0440</name>
</gene>
<evidence type="ECO:0000313" key="7">
    <source>
        <dbReference type="EMBL" id="APH53678.1"/>
    </source>
</evidence>
<protein>
    <recommendedName>
        <fullName evidence="2">N-acetylmuramoyl-L-alanine amidase</fullName>
        <ecNumber evidence="2">3.5.1.28</ecNumber>
    </recommendedName>
</protein>